<reference evidence="1 2" key="1">
    <citation type="submission" date="2021-05" db="EMBL/GenBank/DDBJ databases">
        <title>The draft genome of Geobacter pelophilus DSM 12255.</title>
        <authorList>
            <person name="Xu Z."/>
            <person name="Masuda Y."/>
            <person name="Itoh H."/>
            <person name="Senoo K."/>
        </authorList>
    </citation>
    <scope>NUCLEOTIDE SEQUENCE [LARGE SCALE GENOMIC DNA]</scope>
    <source>
        <strain evidence="1 2">DSM 12255</strain>
    </source>
</reference>
<evidence type="ECO:0000313" key="1">
    <source>
        <dbReference type="EMBL" id="MBT0665431.1"/>
    </source>
</evidence>
<dbReference type="Proteomes" id="UP000811899">
    <property type="component" value="Unassembled WGS sequence"/>
</dbReference>
<dbReference type="EMBL" id="JAHCVJ010000005">
    <property type="protein sequence ID" value="MBT0665431.1"/>
    <property type="molecule type" value="Genomic_DNA"/>
</dbReference>
<evidence type="ECO:0000313" key="2">
    <source>
        <dbReference type="Proteomes" id="UP000811899"/>
    </source>
</evidence>
<keyword evidence="2" id="KW-1185">Reference proteome</keyword>
<comment type="caution">
    <text evidence="1">The sequence shown here is derived from an EMBL/GenBank/DDBJ whole genome shotgun (WGS) entry which is preliminary data.</text>
</comment>
<gene>
    <name evidence="1" type="ORF">KI809_14075</name>
</gene>
<proteinExistence type="predicted"/>
<name>A0AAW4L365_9BACT</name>
<protein>
    <submittedName>
        <fullName evidence="1">Uncharacterized protein</fullName>
    </submittedName>
</protein>
<organism evidence="1 2">
    <name type="scientific">Geoanaerobacter pelophilus</name>
    <dbReference type="NCBI Taxonomy" id="60036"/>
    <lineage>
        <taxon>Bacteria</taxon>
        <taxon>Pseudomonadati</taxon>
        <taxon>Thermodesulfobacteriota</taxon>
        <taxon>Desulfuromonadia</taxon>
        <taxon>Geobacterales</taxon>
        <taxon>Geobacteraceae</taxon>
        <taxon>Geoanaerobacter</taxon>
    </lineage>
</organism>
<dbReference type="AlphaFoldDB" id="A0AAW4L365"/>
<accession>A0AAW4L365</accession>
<sequence>MKLEMRNIAGEDTPTIIAECLKCGGAIAVRERDFLMSRPLQCCCCHHERFLSYREYVQTFDSMAPRLLAYSVSRIGKGDNCRHH</sequence>
<dbReference type="RefSeq" id="WP_214172193.1">
    <property type="nucleotide sequence ID" value="NZ_JAHCVJ010000005.1"/>
</dbReference>